<dbReference type="PANTHER" id="PTHR30146:SF154">
    <property type="entry name" value="TRANSCRIPTION REGULATOR, MEMBER OF GALR FAMILY"/>
    <property type="match status" value="1"/>
</dbReference>
<proteinExistence type="predicted"/>
<dbReference type="PROSITE" id="PS50949">
    <property type="entry name" value="HTH_GNTR"/>
    <property type="match status" value="1"/>
</dbReference>
<evidence type="ECO:0000256" key="1">
    <source>
        <dbReference type="ARBA" id="ARBA00023015"/>
    </source>
</evidence>
<dbReference type="CDD" id="cd07377">
    <property type="entry name" value="WHTH_GntR"/>
    <property type="match status" value="1"/>
</dbReference>
<protein>
    <submittedName>
        <fullName evidence="5">Arabinose metabolism transcriptional repressor</fullName>
    </submittedName>
</protein>
<keyword evidence="3" id="KW-0804">Transcription</keyword>
<sequence>MKYAYERIKADIRNRVRSGSWQPGEKLPSSRDFAAHYGTSVNTVEKAIKELAQEGLLTRDSRRGTFAGGMPEAAPPSSSVRSGLIAAFVVGIENPVWASALRGIDDEVHQYGYSLLSSSDEGSSAKLESMVKGLVAKKVDGLIMCPIVEHGRPNKNAQLVRMLSDNGIQTVFLDRYAYDMDVPYVTSDNQIGSYKLTRLLFEHGHRNILFVRNSNLTTMNERWLGFQQAHADLGCEFSERLDVFIPTENEDFKLEFEAYCSAFERKMKEMKFTAVFCANDQIAEAALISLEKLGYRVPEQISVVTYDAANINYRLRLNLTGMNQPFYDMGRTAAKQLMQMIQGIERPAVIGHTCSSSLYLGSSVKPANSL</sequence>
<dbReference type="Pfam" id="PF00392">
    <property type="entry name" value="GntR"/>
    <property type="match status" value="1"/>
</dbReference>
<name>A0ABY4S2L7_9BACL</name>
<evidence type="ECO:0000313" key="6">
    <source>
        <dbReference type="Proteomes" id="UP001057134"/>
    </source>
</evidence>
<keyword evidence="6" id="KW-1185">Reference proteome</keyword>
<reference evidence="5" key="1">
    <citation type="submission" date="2018-02" db="EMBL/GenBank/DDBJ databases">
        <authorList>
            <person name="Kim S.-K."/>
            <person name="Jung H.-I."/>
            <person name="Lee S.-W."/>
        </authorList>
    </citation>
    <scope>NUCLEOTIDE SEQUENCE</scope>
    <source>
        <strain evidence="5">SK3146</strain>
    </source>
</reference>
<feature type="domain" description="HTH gntR-type" evidence="4">
    <location>
        <begin position="2"/>
        <end position="70"/>
    </location>
</feature>
<dbReference type="SUPFAM" id="SSF53822">
    <property type="entry name" value="Periplasmic binding protein-like I"/>
    <property type="match status" value="1"/>
</dbReference>
<dbReference type="SUPFAM" id="SSF46785">
    <property type="entry name" value="Winged helix' DNA-binding domain"/>
    <property type="match status" value="1"/>
</dbReference>
<dbReference type="Proteomes" id="UP001057134">
    <property type="component" value="Chromosome"/>
</dbReference>
<evidence type="ECO:0000256" key="2">
    <source>
        <dbReference type="ARBA" id="ARBA00023125"/>
    </source>
</evidence>
<evidence type="ECO:0000313" key="5">
    <source>
        <dbReference type="EMBL" id="UQZ87464.1"/>
    </source>
</evidence>
<reference evidence="5" key="2">
    <citation type="journal article" date="2021" name="J Anim Sci Technol">
        <title>Complete genome sequence of Paenibacillus konkukensis sp. nov. SK3146 as a potential probiotic strain.</title>
        <authorList>
            <person name="Jung H.I."/>
            <person name="Park S."/>
            <person name="Niu K.M."/>
            <person name="Lee S.W."/>
            <person name="Kothari D."/>
            <person name="Yi K.J."/>
            <person name="Kim S.K."/>
        </authorList>
    </citation>
    <scope>NUCLEOTIDE SEQUENCE</scope>
    <source>
        <strain evidence="5">SK3146</strain>
    </source>
</reference>
<dbReference type="EMBL" id="CP027059">
    <property type="protein sequence ID" value="UQZ87464.1"/>
    <property type="molecule type" value="Genomic_DNA"/>
</dbReference>
<dbReference type="InterPro" id="IPR036388">
    <property type="entry name" value="WH-like_DNA-bd_sf"/>
</dbReference>
<dbReference type="InterPro" id="IPR000524">
    <property type="entry name" value="Tscrpt_reg_HTH_GntR"/>
</dbReference>
<dbReference type="RefSeq" id="WP_249862922.1">
    <property type="nucleotide sequence ID" value="NZ_CP027059.1"/>
</dbReference>
<dbReference type="CDD" id="cd06267">
    <property type="entry name" value="PBP1_LacI_sugar_binding-like"/>
    <property type="match status" value="1"/>
</dbReference>
<dbReference type="InterPro" id="IPR036390">
    <property type="entry name" value="WH_DNA-bd_sf"/>
</dbReference>
<dbReference type="Gene3D" id="1.10.10.10">
    <property type="entry name" value="Winged helix-like DNA-binding domain superfamily/Winged helix DNA-binding domain"/>
    <property type="match status" value="1"/>
</dbReference>
<organism evidence="5 6">
    <name type="scientific">Paenibacillus konkukensis</name>
    <dbReference type="NCBI Taxonomy" id="2020716"/>
    <lineage>
        <taxon>Bacteria</taxon>
        <taxon>Bacillati</taxon>
        <taxon>Bacillota</taxon>
        <taxon>Bacilli</taxon>
        <taxon>Bacillales</taxon>
        <taxon>Paenibacillaceae</taxon>
        <taxon>Paenibacillus</taxon>
    </lineage>
</organism>
<evidence type="ECO:0000259" key="4">
    <source>
        <dbReference type="PROSITE" id="PS50949"/>
    </source>
</evidence>
<dbReference type="Gene3D" id="3.40.50.2300">
    <property type="match status" value="2"/>
</dbReference>
<keyword evidence="2" id="KW-0238">DNA-binding</keyword>
<gene>
    <name evidence="5" type="primary">araR_2</name>
    <name evidence="5" type="ORF">SK3146_06766</name>
</gene>
<dbReference type="SMART" id="SM00345">
    <property type="entry name" value="HTH_GNTR"/>
    <property type="match status" value="1"/>
</dbReference>
<dbReference type="Pfam" id="PF00532">
    <property type="entry name" value="Peripla_BP_1"/>
    <property type="match status" value="1"/>
</dbReference>
<evidence type="ECO:0000256" key="3">
    <source>
        <dbReference type="ARBA" id="ARBA00023163"/>
    </source>
</evidence>
<accession>A0ABY4S2L7</accession>
<dbReference type="PANTHER" id="PTHR30146">
    <property type="entry name" value="LACI-RELATED TRANSCRIPTIONAL REPRESSOR"/>
    <property type="match status" value="1"/>
</dbReference>
<dbReference type="InterPro" id="IPR001761">
    <property type="entry name" value="Peripla_BP/Lac1_sug-bd_dom"/>
</dbReference>
<dbReference type="InterPro" id="IPR028082">
    <property type="entry name" value="Peripla_BP_I"/>
</dbReference>
<keyword evidence="1" id="KW-0805">Transcription regulation</keyword>